<evidence type="ECO:0000313" key="2">
    <source>
        <dbReference type="Proteomes" id="UP000675881"/>
    </source>
</evidence>
<dbReference type="Proteomes" id="UP000675881">
    <property type="component" value="Chromosome 3"/>
</dbReference>
<name>A0A7R8H6W5_LEPSM</name>
<dbReference type="OrthoDB" id="6352818at2759"/>
<dbReference type="PANTHER" id="PTHR45913">
    <property type="entry name" value="EPM2A-INTERACTING PROTEIN 1"/>
    <property type="match status" value="1"/>
</dbReference>
<proteinExistence type="predicted"/>
<dbReference type="AlphaFoldDB" id="A0A7R8H6W5"/>
<evidence type="ECO:0000313" key="1">
    <source>
        <dbReference type="EMBL" id="CAF2896795.1"/>
    </source>
</evidence>
<organism evidence="1 2">
    <name type="scientific">Lepeophtheirus salmonis</name>
    <name type="common">Salmon louse</name>
    <name type="synonym">Caligus salmonis</name>
    <dbReference type="NCBI Taxonomy" id="72036"/>
    <lineage>
        <taxon>Eukaryota</taxon>
        <taxon>Metazoa</taxon>
        <taxon>Ecdysozoa</taxon>
        <taxon>Arthropoda</taxon>
        <taxon>Crustacea</taxon>
        <taxon>Multicrustacea</taxon>
        <taxon>Hexanauplia</taxon>
        <taxon>Copepoda</taxon>
        <taxon>Siphonostomatoida</taxon>
        <taxon>Caligidae</taxon>
        <taxon>Lepeophtheirus</taxon>
    </lineage>
</organism>
<keyword evidence="2" id="KW-1185">Reference proteome</keyword>
<protein>
    <submittedName>
        <fullName evidence="1">(salmon louse) hypothetical protein</fullName>
    </submittedName>
</protein>
<sequence>MCLIYQNSVAQTKEYNIKRHFETNHGEKQQQVLTRSSEGDIANTIVSLEIAKILSKHQKPFADDQIVKECLEKFAEVKCSQMLCVSDVSLSRHTIVRRDEDMGSDIPYQLKVKLNNTECYSLALDENKDFNVAEELLDLNPLKGTARVVDIFEGVQASFQKMGIEDFRKCVPLCTDGAPSMIGCQNGLITKVREFKPDGIAVHCIIH</sequence>
<dbReference type="PANTHER" id="PTHR45913:SF5">
    <property type="entry name" value="GENERAL TRANSCRIPTION FACTOR II-I REPEAT DOMAIN-CONTAINING PROTEIN 2A-LIKE PROTEIN"/>
    <property type="match status" value="1"/>
</dbReference>
<accession>A0A7R8H6W5</accession>
<gene>
    <name evidence="1" type="ORF">LSAA_7550</name>
</gene>
<reference evidence="1" key="1">
    <citation type="submission" date="2021-02" db="EMBL/GenBank/DDBJ databases">
        <authorList>
            <person name="Bekaert M."/>
        </authorList>
    </citation>
    <scope>NUCLEOTIDE SEQUENCE</scope>
    <source>
        <strain evidence="1">IoA-00</strain>
    </source>
</reference>
<dbReference type="EMBL" id="HG994582">
    <property type="protein sequence ID" value="CAF2896795.1"/>
    <property type="molecule type" value="Genomic_DNA"/>
</dbReference>